<dbReference type="Gene3D" id="1.20.1440.100">
    <property type="entry name" value="SG protein - dephosphorylation function"/>
    <property type="match status" value="1"/>
</dbReference>
<dbReference type="RefSeq" id="WP_109763025.1">
    <property type="nucleotide sequence ID" value="NZ_QGGU01000004.1"/>
</dbReference>
<dbReference type="InterPro" id="IPR023214">
    <property type="entry name" value="HAD_sf"/>
</dbReference>
<name>A0A316FW78_9GAMM</name>
<dbReference type="EMBL" id="QGGU01000004">
    <property type="protein sequence ID" value="PWK53054.1"/>
    <property type="molecule type" value="Genomic_DNA"/>
</dbReference>
<keyword evidence="3" id="KW-0460">Magnesium</keyword>
<dbReference type="InterPro" id="IPR036412">
    <property type="entry name" value="HAD-like_sf"/>
</dbReference>
<sequence>MPLAIFDLDHTILEGDCDQLWGDFLSQQRLVDAQHYQAEKNRFYQDYLDGQLDMSQFLRFCANTLAQFSPEQLIQLAKQFEREYLKPNLRPAAIDCIKQHQARGDTLLVITATNHFLASTAIQSLGIPHLIASELECIDGRFTGRTLGTPSYRDGKILRLEHWLEQMDRQQDLQHAPPIKSDAPEQYPFDLSVACFYSDSHNDLPLLQRVGKPIVVTPDNTLKNTAIKNGWPILDWSMDNLSMDNWSMN</sequence>
<dbReference type="PANTHER" id="PTHR43344">
    <property type="entry name" value="PHOSPHOSERINE PHOSPHATASE"/>
    <property type="match status" value="1"/>
</dbReference>
<reference evidence="4 5" key="1">
    <citation type="submission" date="2018-05" db="EMBL/GenBank/DDBJ databases">
        <title>Genomic Encyclopedia of Type Strains, Phase IV (KMG-IV): sequencing the most valuable type-strain genomes for metagenomic binning, comparative biology and taxonomic classification.</title>
        <authorList>
            <person name="Goeker M."/>
        </authorList>
    </citation>
    <scope>NUCLEOTIDE SEQUENCE [LARGE SCALE GENOMIC DNA]</scope>
    <source>
        <strain evidence="4 5">DSM 25350</strain>
    </source>
</reference>
<dbReference type="NCBIfam" id="TIGR01488">
    <property type="entry name" value="HAD-SF-IB"/>
    <property type="match status" value="1"/>
</dbReference>
<dbReference type="GO" id="GO:0016787">
    <property type="term" value="F:hydrolase activity"/>
    <property type="evidence" value="ECO:0007669"/>
    <property type="project" value="UniProtKB-KW"/>
</dbReference>
<dbReference type="InterPro" id="IPR050582">
    <property type="entry name" value="HAD-like_SerB"/>
</dbReference>
<evidence type="ECO:0000256" key="3">
    <source>
        <dbReference type="ARBA" id="ARBA00022842"/>
    </source>
</evidence>
<dbReference type="Gene3D" id="3.40.50.1000">
    <property type="entry name" value="HAD superfamily/HAD-like"/>
    <property type="match status" value="1"/>
</dbReference>
<protein>
    <submittedName>
        <fullName evidence="4">HAD superfamily hydrolase (TIGR01490 family)</fullName>
    </submittedName>
</protein>
<organism evidence="4 5">
    <name type="scientific">Pleionea mediterranea</name>
    <dbReference type="NCBI Taxonomy" id="523701"/>
    <lineage>
        <taxon>Bacteria</taxon>
        <taxon>Pseudomonadati</taxon>
        <taxon>Pseudomonadota</taxon>
        <taxon>Gammaproteobacteria</taxon>
        <taxon>Oceanospirillales</taxon>
        <taxon>Pleioneaceae</taxon>
        <taxon>Pleionea</taxon>
    </lineage>
</organism>
<keyword evidence="2 4" id="KW-0378">Hydrolase</keyword>
<proteinExistence type="predicted"/>
<dbReference type="PANTHER" id="PTHR43344:SF13">
    <property type="entry name" value="PHOSPHATASE RV3661-RELATED"/>
    <property type="match status" value="1"/>
</dbReference>
<dbReference type="OrthoDB" id="9784466at2"/>
<evidence type="ECO:0000256" key="2">
    <source>
        <dbReference type="ARBA" id="ARBA00022801"/>
    </source>
</evidence>
<accession>A0A316FW78</accession>
<dbReference type="Pfam" id="PF12710">
    <property type="entry name" value="HAD"/>
    <property type="match status" value="1"/>
</dbReference>
<dbReference type="AlphaFoldDB" id="A0A316FW78"/>
<gene>
    <name evidence="4" type="ORF">C8D97_104272</name>
</gene>
<comment type="caution">
    <text evidence="4">The sequence shown here is derived from an EMBL/GenBank/DDBJ whole genome shotgun (WGS) entry which is preliminary data.</text>
</comment>
<evidence type="ECO:0000313" key="5">
    <source>
        <dbReference type="Proteomes" id="UP000245790"/>
    </source>
</evidence>
<dbReference type="GO" id="GO:0046872">
    <property type="term" value="F:metal ion binding"/>
    <property type="evidence" value="ECO:0007669"/>
    <property type="project" value="UniProtKB-KW"/>
</dbReference>
<evidence type="ECO:0000256" key="1">
    <source>
        <dbReference type="ARBA" id="ARBA00022723"/>
    </source>
</evidence>
<dbReference type="Proteomes" id="UP000245790">
    <property type="component" value="Unassembled WGS sequence"/>
</dbReference>
<dbReference type="SUPFAM" id="SSF56784">
    <property type="entry name" value="HAD-like"/>
    <property type="match status" value="1"/>
</dbReference>
<keyword evidence="5" id="KW-1185">Reference proteome</keyword>
<keyword evidence="1" id="KW-0479">Metal-binding</keyword>
<dbReference type="CDD" id="cd02612">
    <property type="entry name" value="HAD_PGPPase"/>
    <property type="match status" value="1"/>
</dbReference>
<evidence type="ECO:0000313" key="4">
    <source>
        <dbReference type="EMBL" id="PWK53054.1"/>
    </source>
</evidence>